<evidence type="ECO:0000313" key="2">
    <source>
        <dbReference type="EMBL" id="QEI04411.1"/>
    </source>
</evidence>
<keyword evidence="3" id="KW-1185">Reference proteome</keyword>
<name>A0A5C0AUR8_9BURK</name>
<proteinExistence type="predicted"/>
<feature type="transmembrane region" description="Helical" evidence="1">
    <location>
        <begin position="6"/>
        <end position="29"/>
    </location>
</feature>
<gene>
    <name evidence="2" type="ORF">FXN63_00085</name>
</gene>
<accession>A0A5C0AUR8</accession>
<organism evidence="2 3">
    <name type="scientific">Pigmentiphaga aceris</name>
    <dbReference type="NCBI Taxonomy" id="1940612"/>
    <lineage>
        <taxon>Bacteria</taxon>
        <taxon>Pseudomonadati</taxon>
        <taxon>Pseudomonadota</taxon>
        <taxon>Betaproteobacteria</taxon>
        <taxon>Burkholderiales</taxon>
        <taxon>Alcaligenaceae</taxon>
        <taxon>Pigmentiphaga</taxon>
    </lineage>
</organism>
<keyword evidence="1" id="KW-1133">Transmembrane helix</keyword>
<protein>
    <submittedName>
        <fullName evidence="2">Uncharacterized protein</fullName>
    </submittedName>
</protein>
<dbReference type="RefSeq" id="WP_148811680.1">
    <property type="nucleotide sequence ID" value="NZ_CP043046.1"/>
</dbReference>
<sequence length="122" mass="13910">MKHRLTIPILIKTTLGAAIILVIMFTNLLSNSWMLLTDRGNFIPAESSIFSFEPYVINPGSSNYWIYGEDGKHYYYFSYDRTTPYAFIAKSNSCPNFDRLNFKTWCSAQPGHAATVGQHSKQ</sequence>
<dbReference type="OrthoDB" id="1361963at2"/>
<reference evidence="2 3" key="1">
    <citation type="submission" date="2019-08" db="EMBL/GenBank/DDBJ databases">
        <title>Amphibian skin-associated Pigmentiphaga: genome sequence and occurrence across geography and hosts.</title>
        <authorList>
            <person name="Bletz M.C."/>
            <person name="Bunk B."/>
            <person name="Sproeer C."/>
            <person name="Biwer P."/>
            <person name="Reiter S."/>
            <person name="Rabemananjara F.C.E."/>
            <person name="Schulz S."/>
            <person name="Overmann J."/>
            <person name="Vences M."/>
        </authorList>
    </citation>
    <scope>NUCLEOTIDE SEQUENCE [LARGE SCALE GENOMIC DNA]</scope>
    <source>
        <strain evidence="2 3">Mada1488</strain>
    </source>
</reference>
<keyword evidence="1" id="KW-0812">Transmembrane</keyword>
<dbReference type="EMBL" id="CP043046">
    <property type="protein sequence ID" value="QEI04411.1"/>
    <property type="molecule type" value="Genomic_DNA"/>
</dbReference>
<dbReference type="Proteomes" id="UP000325161">
    <property type="component" value="Chromosome"/>
</dbReference>
<evidence type="ECO:0000313" key="3">
    <source>
        <dbReference type="Proteomes" id="UP000325161"/>
    </source>
</evidence>
<dbReference type="AlphaFoldDB" id="A0A5C0AUR8"/>
<keyword evidence="1" id="KW-0472">Membrane</keyword>
<dbReference type="KEGG" id="pacr:FXN63_00085"/>
<evidence type="ECO:0000256" key="1">
    <source>
        <dbReference type="SAM" id="Phobius"/>
    </source>
</evidence>